<dbReference type="EMBL" id="HBNR01015476">
    <property type="protein sequence ID" value="CAE4570514.1"/>
    <property type="molecule type" value="Transcribed_RNA"/>
</dbReference>
<proteinExistence type="predicted"/>
<gene>
    <name evidence="1" type="ORF">AMON00008_LOCUS10133</name>
</gene>
<accession>A0A7S4Q2M0</accession>
<reference evidence="1" key="1">
    <citation type="submission" date="2021-01" db="EMBL/GenBank/DDBJ databases">
        <authorList>
            <person name="Corre E."/>
            <person name="Pelletier E."/>
            <person name="Niang G."/>
            <person name="Scheremetjew M."/>
            <person name="Finn R."/>
            <person name="Kale V."/>
            <person name="Holt S."/>
            <person name="Cochrane G."/>
            <person name="Meng A."/>
            <person name="Brown T."/>
            <person name="Cohen L."/>
        </authorList>
    </citation>
    <scope>NUCLEOTIDE SEQUENCE</scope>
    <source>
        <strain evidence="1">CCMP3105</strain>
    </source>
</reference>
<organism evidence="1">
    <name type="scientific">Alexandrium monilatum</name>
    <dbReference type="NCBI Taxonomy" id="311494"/>
    <lineage>
        <taxon>Eukaryota</taxon>
        <taxon>Sar</taxon>
        <taxon>Alveolata</taxon>
        <taxon>Dinophyceae</taxon>
        <taxon>Gonyaulacales</taxon>
        <taxon>Pyrocystaceae</taxon>
        <taxon>Alexandrium</taxon>
    </lineage>
</organism>
<sequence>MLDKAAMQAAYGCVQADYACAQYFPQQAEEEPLIVELVVPDDAPPGTKLEYIAPDGQELRLTVPDGVPPGSIMTLTQDPATGAWRCMAEPGDRQEMPYGSPPATAPVPEAPRVVTEQPAAYVSATAPSAAAVAGTTTRYVSRGGPGSSTSSAARPAAGPRVATTVTYAAPQVIRPSYTPPPAVVTGGPSYTPPVAVQASSVMRSPSYVPPPAVQPAVIQHSYTPPPVMEQRPSYVPPGAVYVHENRPSYTPPPVGVMEQRPSYTPLPQVLPGGATYPMGRAVQPGLDPHTMAATTVAIQPQHIVQQMGLNQASSYVPPPVQQPLGPNRPSYVPPPVGPSITTLPTQDNMPAPPNFQMGMPPSGHLPGSSPGMGMPQMAPPMGPGMAHPQMGLPPPMGLQGLQFMQPQFGLPPMGLLGAPAPMGQGPASWGGGQNMNFPPGGQSMSFPPGGHSMNFPPGGGSQSMSFPPGGNNGMMPPPFMQPDQANGFGVAGGAIGGTGPAFGGMPQLPYGQTMPGNVGQHGGHPGMSTPMNQPPLMACG</sequence>
<dbReference type="AlphaFoldDB" id="A0A7S4Q2M0"/>
<evidence type="ECO:0000313" key="1">
    <source>
        <dbReference type="EMBL" id="CAE4570514.1"/>
    </source>
</evidence>
<protein>
    <submittedName>
        <fullName evidence="1">Uncharacterized protein</fullName>
    </submittedName>
</protein>
<name>A0A7S4Q2M0_9DINO</name>